<keyword evidence="6" id="KW-1185">Reference proteome</keyword>
<dbReference type="InterPro" id="IPR005693">
    <property type="entry name" value="Mce"/>
</dbReference>
<feature type="transmembrane region" description="Helical" evidence="2">
    <location>
        <begin position="12"/>
        <end position="32"/>
    </location>
</feature>
<gene>
    <name evidence="5" type="ORF">HGB38_17750</name>
</gene>
<name>A0A7X6R481_9NOCA</name>
<keyword evidence="2" id="KW-1133">Transmembrane helix</keyword>
<dbReference type="AlphaFoldDB" id="A0A7X6R481"/>
<keyword evidence="2" id="KW-0472">Membrane</keyword>
<feature type="domain" description="Mce/MlaD" evidence="3">
    <location>
        <begin position="44"/>
        <end position="119"/>
    </location>
</feature>
<accession>A0A7X6R481</accession>
<evidence type="ECO:0000313" key="6">
    <source>
        <dbReference type="Proteomes" id="UP000540698"/>
    </source>
</evidence>
<sequence length="392" mass="42138">MTSARKLFGSKIFLSNVGLVLVLLVGATYLLLNVMRVNPLRSDYTVTVNLDRSGGLQPGNDVTLRGWRIGKVTSIELSDRGQAIAATAQIESKYKIPVDTQIAVQALSGAGEQYIDFRPNAEQGPFLANGAVIKFDPDRIHTPTPVWSVLDNSSALIAQINPEHFQVILNELDIALSGGPDQLRGLVNGISLATAGLDSLLPQTTNLITNLRTIASTTSNAQPDLATLTRNSGVLFEQFNNANAELQRVLDQAPGQLTSLGAVVDRTADPITSLATNFQAITKAAQLRLPALRALFPSLALGGEALGVPAHDGEFHAMIDIWPRPFCTYNTPKMRNEVVQDGTIPMWNYCENPPPGQQIRGAANAPRPDVPNNGAHMPPGVDPNERTLPPVR</sequence>
<proteinExistence type="predicted"/>
<evidence type="ECO:0000259" key="4">
    <source>
        <dbReference type="Pfam" id="PF11887"/>
    </source>
</evidence>
<dbReference type="InterPro" id="IPR024516">
    <property type="entry name" value="Mce_C"/>
</dbReference>
<keyword evidence="2" id="KW-0812">Transmembrane</keyword>
<dbReference type="RefSeq" id="WP_062966825.1">
    <property type="nucleotide sequence ID" value="NZ_JAAXOS010000008.1"/>
</dbReference>
<dbReference type="InterPro" id="IPR052336">
    <property type="entry name" value="MlaD_Phospholipid_Transporter"/>
</dbReference>
<dbReference type="Pfam" id="PF02470">
    <property type="entry name" value="MlaD"/>
    <property type="match status" value="1"/>
</dbReference>
<dbReference type="InterPro" id="IPR003399">
    <property type="entry name" value="Mce/MlaD"/>
</dbReference>
<evidence type="ECO:0000256" key="2">
    <source>
        <dbReference type="SAM" id="Phobius"/>
    </source>
</evidence>
<dbReference type="Proteomes" id="UP000540698">
    <property type="component" value="Unassembled WGS sequence"/>
</dbReference>
<dbReference type="EMBL" id="JAAXOS010000008">
    <property type="protein sequence ID" value="NKY28057.1"/>
    <property type="molecule type" value="Genomic_DNA"/>
</dbReference>
<protein>
    <submittedName>
        <fullName evidence="5">MCE family protein</fullName>
    </submittedName>
</protein>
<comment type="caution">
    <text evidence="5">The sequence shown here is derived from an EMBL/GenBank/DDBJ whole genome shotgun (WGS) entry which is preliminary data.</text>
</comment>
<reference evidence="5 6" key="1">
    <citation type="submission" date="2020-04" db="EMBL/GenBank/DDBJ databases">
        <title>MicrobeNet Type strains.</title>
        <authorList>
            <person name="Nicholson A.C."/>
        </authorList>
    </citation>
    <scope>NUCLEOTIDE SEQUENCE [LARGE SCALE GENOMIC DNA]</scope>
    <source>
        <strain evidence="5 6">DSM 44956</strain>
    </source>
</reference>
<dbReference type="PANTHER" id="PTHR33371">
    <property type="entry name" value="INTERMEMBRANE PHOSPHOLIPID TRANSPORT SYSTEM BINDING PROTEIN MLAD-RELATED"/>
    <property type="match status" value="1"/>
</dbReference>
<dbReference type="GO" id="GO:0005576">
    <property type="term" value="C:extracellular region"/>
    <property type="evidence" value="ECO:0007669"/>
    <property type="project" value="TreeGrafter"/>
</dbReference>
<dbReference type="Pfam" id="PF11887">
    <property type="entry name" value="Mce4_CUP1"/>
    <property type="match status" value="1"/>
</dbReference>
<organism evidence="5 6">
    <name type="scientific">Nocardia gamkensis</name>
    <dbReference type="NCBI Taxonomy" id="352869"/>
    <lineage>
        <taxon>Bacteria</taxon>
        <taxon>Bacillati</taxon>
        <taxon>Actinomycetota</taxon>
        <taxon>Actinomycetes</taxon>
        <taxon>Mycobacteriales</taxon>
        <taxon>Nocardiaceae</taxon>
        <taxon>Nocardia</taxon>
    </lineage>
</organism>
<feature type="domain" description="Mammalian cell entry C-terminal" evidence="4">
    <location>
        <begin position="127"/>
        <end position="298"/>
    </location>
</feature>
<evidence type="ECO:0000313" key="5">
    <source>
        <dbReference type="EMBL" id="NKY28057.1"/>
    </source>
</evidence>
<evidence type="ECO:0000259" key="3">
    <source>
        <dbReference type="Pfam" id="PF02470"/>
    </source>
</evidence>
<evidence type="ECO:0000256" key="1">
    <source>
        <dbReference type="SAM" id="MobiDB-lite"/>
    </source>
</evidence>
<dbReference type="PANTHER" id="PTHR33371:SF16">
    <property type="entry name" value="MCE-FAMILY PROTEIN MCE3F"/>
    <property type="match status" value="1"/>
</dbReference>
<feature type="region of interest" description="Disordered" evidence="1">
    <location>
        <begin position="356"/>
        <end position="392"/>
    </location>
</feature>
<dbReference type="NCBIfam" id="TIGR00996">
    <property type="entry name" value="Mtu_fam_mce"/>
    <property type="match status" value="1"/>
</dbReference>